<feature type="region of interest" description="Disordered" evidence="1">
    <location>
        <begin position="33"/>
        <end position="61"/>
    </location>
</feature>
<reference evidence="2 3" key="1">
    <citation type="journal article" date="2020" name="ISME J.">
        <title>Uncovering the hidden diversity of litter-decomposition mechanisms in mushroom-forming fungi.</title>
        <authorList>
            <person name="Floudas D."/>
            <person name="Bentzer J."/>
            <person name="Ahren D."/>
            <person name="Johansson T."/>
            <person name="Persson P."/>
            <person name="Tunlid A."/>
        </authorList>
    </citation>
    <scope>NUCLEOTIDE SEQUENCE [LARGE SCALE GENOMIC DNA]</scope>
    <source>
        <strain evidence="2 3">CBS 101986</strain>
    </source>
</reference>
<sequence>MSSFLLNPLTLPQPQNQFHQNGLSQALQHLPNYNRPDYRHASHSPPSIPQQPTNNPASPLTFNVQTAAQPATTSPALKRKQIDQTAVLLNKRRRETNPGTAPAAGNSTSGNAGGNASAGGSGGGGGGGDDGDGYDMDGGNAGAKHWTDDEKSRLFNWLMGPGQEEHWNSLRATKNSCLRECAQEVFGARKTYQALKGCYERNFNLFKQIYAFESAHGQPAGAPHLASLSEADRLREYERRLSVVRKSTDVGSITARTIDHWHRVGWYELFYRRWHGDPATTRPIQQQGGHARNSIAGGGSSNSNNNSNNNGGGNANNNNNNEDADGDDDGNNGGGNNNAMDFQDSHSHSSGLGGLQQQQQQQQQHGGHGMGGHAGHGMQHERQQSHQQQQQQQHYTINPQDLRDTSSSAQQQQARHQAPGLHSQQSSSHLTQQQQHHNAASQQGQNPGQQQGQQQNAQQQQQQHGGMHVPGNVMGLATLNQQQLNALQQHNSANAGGAGGNTNNAGEPLGSYLNAALNSAAGMGAGGSSSTLAGGVGVGVVGVGMGAGAAMGVGVNPGAASGSGMGSGVGMNPGTGAAGAMGGASTSTGAGGAGPGTAPMLSLTLPSDLAARWVYALTLQNQLAQEKLEYLKRRESRELKEFAARKEMEKTVNSRVKSEKAFELINNPNADPQLKQAATDYLRKMFLQD</sequence>
<dbReference type="AlphaFoldDB" id="A0A8H5BQF0"/>
<dbReference type="EMBL" id="JAACJJ010000014">
    <property type="protein sequence ID" value="KAF5327438.1"/>
    <property type="molecule type" value="Genomic_DNA"/>
</dbReference>
<organism evidence="2 3">
    <name type="scientific">Psilocybe cf. subviscida</name>
    <dbReference type="NCBI Taxonomy" id="2480587"/>
    <lineage>
        <taxon>Eukaryota</taxon>
        <taxon>Fungi</taxon>
        <taxon>Dikarya</taxon>
        <taxon>Basidiomycota</taxon>
        <taxon>Agaricomycotina</taxon>
        <taxon>Agaricomycetes</taxon>
        <taxon>Agaricomycetidae</taxon>
        <taxon>Agaricales</taxon>
        <taxon>Agaricineae</taxon>
        <taxon>Strophariaceae</taxon>
        <taxon>Psilocybe</taxon>
    </lineage>
</organism>
<dbReference type="Proteomes" id="UP000567179">
    <property type="component" value="Unassembled WGS sequence"/>
</dbReference>
<feature type="compositionally biased region" description="Gly residues" evidence="1">
    <location>
        <begin position="366"/>
        <end position="375"/>
    </location>
</feature>
<name>A0A8H5BQF0_9AGAR</name>
<evidence type="ECO:0000313" key="2">
    <source>
        <dbReference type="EMBL" id="KAF5327438.1"/>
    </source>
</evidence>
<feature type="region of interest" description="Disordered" evidence="1">
    <location>
        <begin position="278"/>
        <end position="473"/>
    </location>
</feature>
<accession>A0A8H5BQF0</accession>
<feature type="compositionally biased region" description="Low complexity" evidence="1">
    <location>
        <begin position="355"/>
        <end position="365"/>
    </location>
</feature>
<keyword evidence="3" id="KW-1185">Reference proteome</keyword>
<proteinExistence type="predicted"/>
<feature type="compositionally biased region" description="Low complexity" evidence="1">
    <location>
        <begin position="385"/>
        <end position="394"/>
    </location>
</feature>
<evidence type="ECO:0000313" key="3">
    <source>
        <dbReference type="Proteomes" id="UP000567179"/>
    </source>
</evidence>
<dbReference type="OrthoDB" id="2685034at2759"/>
<feature type="compositionally biased region" description="Gly residues" evidence="1">
    <location>
        <begin position="111"/>
        <end position="128"/>
    </location>
</feature>
<gene>
    <name evidence="2" type="ORF">D9619_004194</name>
</gene>
<protein>
    <submittedName>
        <fullName evidence="2">Uncharacterized protein</fullName>
    </submittedName>
</protein>
<feature type="region of interest" description="Disordered" evidence="1">
    <location>
        <begin position="89"/>
        <end position="145"/>
    </location>
</feature>
<feature type="compositionally biased region" description="Polar residues" evidence="1">
    <location>
        <begin position="50"/>
        <end position="61"/>
    </location>
</feature>
<feature type="compositionally biased region" description="Low complexity" evidence="1">
    <location>
        <begin position="301"/>
        <end position="321"/>
    </location>
</feature>
<comment type="caution">
    <text evidence="2">The sequence shown here is derived from an EMBL/GenBank/DDBJ whole genome shotgun (WGS) entry which is preliminary data.</text>
</comment>
<feature type="compositionally biased region" description="Low complexity" evidence="1">
    <location>
        <begin position="406"/>
        <end position="463"/>
    </location>
</feature>
<evidence type="ECO:0000256" key="1">
    <source>
        <dbReference type="SAM" id="MobiDB-lite"/>
    </source>
</evidence>